<name>A0A1Y2ASF5_9FUNG</name>
<keyword evidence="2" id="KW-1185">Reference proteome</keyword>
<accession>A0A1Y2ASF5</accession>
<evidence type="ECO:0000313" key="2">
    <source>
        <dbReference type="Proteomes" id="UP000193920"/>
    </source>
</evidence>
<evidence type="ECO:0000313" key="1">
    <source>
        <dbReference type="EMBL" id="ORY25426.1"/>
    </source>
</evidence>
<proteinExistence type="predicted"/>
<evidence type="ECO:0008006" key="3">
    <source>
        <dbReference type="Google" id="ProtNLM"/>
    </source>
</evidence>
<dbReference type="Proteomes" id="UP000193920">
    <property type="component" value="Unassembled WGS sequence"/>
</dbReference>
<protein>
    <recommendedName>
        <fullName evidence="3">MULE transposase domain-containing protein</fullName>
    </recommendedName>
</protein>
<dbReference type="STRING" id="1754190.A0A1Y2ASF5"/>
<gene>
    <name evidence="1" type="ORF">LY90DRAFT_514195</name>
</gene>
<organism evidence="1 2">
    <name type="scientific">Neocallimastix californiae</name>
    <dbReference type="NCBI Taxonomy" id="1754190"/>
    <lineage>
        <taxon>Eukaryota</taxon>
        <taxon>Fungi</taxon>
        <taxon>Fungi incertae sedis</taxon>
        <taxon>Chytridiomycota</taxon>
        <taxon>Chytridiomycota incertae sedis</taxon>
        <taxon>Neocallimastigomycetes</taxon>
        <taxon>Neocallimastigales</taxon>
        <taxon>Neocallimastigaceae</taxon>
        <taxon>Neocallimastix</taxon>
    </lineage>
</organism>
<dbReference type="OrthoDB" id="90756at2759"/>
<reference evidence="1 2" key="1">
    <citation type="submission" date="2016-08" db="EMBL/GenBank/DDBJ databases">
        <title>A Parts List for Fungal Cellulosomes Revealed by Comparative Genomics.</title>
        <authorList>
            <consortium name="DOE Joint Genome Institute"/>
            <person name="Haitjema C.H."/>
            <person name="Gilmore S.P."/>
            <person name="Henske J.K."/>
            <person name="Solomon K.V."/>
            <person name="De Groot R."/>
            <person name="Kuo A."/>
            <person name="Mondo S.J."/>
            <person name="Salamov A.A."/>
            <person name="Labutti K."/>
            <person name="Zhao Z."/>
            <person name="Chiniquy J."/>
            <person name="Barry K."/>
            <person name="Brewer H.M."/>
            <person name="Purvine S.O."/>
            <person name="Wright A.T."/>
            <person name="Boxma B."/>
            <person name="Van Alen T."/>
            <person name="Hackstein J.H."/>
            <person name="Baker S.E."/>
            <person name="Grigoriev I.V."/>
            <person name="O'Malley M.A."/>
        </authorList>
    </citation>
    <scope>NUCLEOTIDE SEQUENCE [LARGE SCALE GENOMIC DNA]</scope>
    <source>
        <strain evidence="1 2">G1</strain>
    </source>
</reference>
<comment type="caution">
    <text evidence="1">The sequence shown here is derived from an EMBL/GenBank/DDBJ whole genome shotgun (WGS) entry which is preliminary data.</text>
</comment>
<sequence>MFINQTHDLIFITITFLSSFSKKKIFFHCDFEKDISNAAKKVFPDINIKYRIWHYKRALEIKEKNKLCLKEVENNINLDIHYKFISNFPFINPEYINDIYNKIKSECFEYKYDNFLEFLEYFEITYLKDDEIKHWNYYNNIEHITNNASESFNNYLYDLFPKKSHFYKFLLTLQKVDSLFYDDYKMRKSGA</sequence>
<dbReference type="AlphaFoldDB" id="A0A1Y2ASF5"/>
<dbReference type="EMBL" id="MCOG01000212">
    <property type="protein sequence ID" value="ORY25426.1"/>
    <property type="molecule type" value="Genomic_DNA"/>
</dbReference>